<dbReference type="InterPro" id="IPR029056">
    <property type="entry name" value="Ribokinase-like"/>
</dbReference>
<dbReference type="InterPro" id="IPR011611">
    <property type="entry name" value="PfkB_dom"/>
</dbReference>
<protein>
    <submittedName>
        <fullName evidence="4">Putative sugar kinase</fullName>
    </submittedName>
</protein>
<name>A0A0K0HCD0_SALBC</name>
<evidence type="ECO:0000313" key="5">
    <source>
        <dbReference type="Proteomes" id="UP000000289"/>
    </source>
</evidence>
<dbReference type="EMBL" id="FR877557">
    <property type="protein sequence ID" value="CCC31019.1"/>
    <property type="molecule type" value="Genomic_DNA"/>
</dbReference>
<evidence type="ECO:0000256" key="1">
    <source>
        <dbReference type="ARBA" id="ARBA00022679"/>
    </source>
</evidence>
<feature type="domain" description="Carbohydrate kinase PfkB" evidence="3">
    <location>
        <begin position="19"/>
        <end position="309"/>
    </location>
</feature>
<dbReference type="GO" id="GO:0005829">
    <property type="term" value="C:cytosol"/>
    <property type="evidence" value="ECO:0007669"/>
    <property type="project" value="TreeGrafter"/>
</dbReference>
<evidence type="ECO:0000259" key="3">
    <source>
        <dbReference type="Pfam" id="PF00294"/>
    </source>
</evidence>
<accession>A0A0K0HCD0</accession>
<reference evidence="4 5" key="1">
    <citation type="journal article" date="2011" name="PLoS Pathog.">
        <title>Salmonella bongori provides insights into the evolution of the Salmonellae.</title>
        <authorList>
            <person name="Fookes M."/>
            <person name="Schroeder G.N."/>
            <person name="Langridge G.C."/>
            <person name="Blondel C.J."/>
            <person name="Mammina C."/>
            <person name="Connor T.R."/>
            <person name="Seth-Smith H."/>
            <person name="Vernikos G.S."/>
            <person name="Robinson K.S."/>
            <person name="Sanders M."/>
            <person name="Petty N.K."/>
            <person name="Kingsley R.A."/>
            <person name="Baumler A.J."/>
            <person name="Nuccio S.P."/>
            <person name="Contreras I."/>
            <person name="Santiviago C.A."/>
            <person name="Maskell D."/>
            <person name="Barrow P."/>
            <person name="Humphrey T."/>
            <person name="Nastasi A."/>
            <person name="Roberts M."/>
            <person name="Frankel G."/>
            <person name="Parkhill J."/>
            <person name="Dougan G."/>
            <person name="Thomson N.R."/>
        </authorList>
    </citation>
    <scope>NUCLEOTIDE SEQUENCE [LARGE SCALE GENOMIC DNA]</scope>
    <source>
        <strain evidence="5">ATCC 43975 / DSM 13772 / NCTC 12419</strain>
    </source>
</reference>
<dbReference type="PROSITE" id="PS00583">
    <property type="entry name" value="PFKB_KINASES_1"/>
    <property type="match status" value="1"/>
</dbReference>
<keyword evidence="1" id="KW-0808">Transferase</keyword>
<dbReference type="PROSITE" id="PS00584">
    <property type="entry name" value="PFKB_KINASES_2"/>
    <property type="match status" value="1"/>
</dbReference>
<keyword evidence="2 4" id="KW-0418">Kinase</keyword>
<dbReference type="eggNOG" id="COG0524">
    <property type="taxonomic scope" value="Bacteria"/>
</dbReference>
<dbReference type="AlphaFoldDB" id="A0A0K0HCD0"/>
<dbReference type="SUPFAM" id="SSF53613">
    <property type="entry name" value="Ribokinase-like"/>
    <property type="match status" value="1"/>
</dbReference>
<dbReference type="PANTHER" id="PTHR10584:SF166">
    <property type="entry name" value="RIBOKINASE"/>
    <property type="match status" value="1"/>
</dbReference>
<dbReference type="InterPro" id="IPR002173">
    <property type="entry name" value="Carboh/pur_kinase_PfkB_CS"/>
</dbReference>
<proteinExistence type="predicted"/>
<dbReference type="GO" id="GO:0016301">
    <property type="term" value="F:kinase activity"/>
    <property type="evidence" value="ECO:0007669"/>
    <property type="project" value="UniProtKB-KW"/>
</dbReference>
<dbReference type="RefSeq" id="WP_001078056.1">
    <property type="nucleotide sequence ID" value="NC_015761.1"/>
</dbReference>
<dbReference type="Proteomes" id="UP000000289">
    <property type="component" value="Chromosome"/>
</dbReference>
<sequence>MNRDHLLTLLPALHTRRPLTVIGAAVVDIIADTWTLPWRGCDIELQQQSVNVGGCALNIAVTLKRLGIDASNALPLGQGVWAERIRSRLAKEELSSAIDPVEGDNGWCLALVEPDGERTFMSFSGVENQWSADWLAQLRMPRGSLVYLSGYQLASPCGERLIHWLETTAEVTPFIDFGPRIDDIADDRLARIMACRPVVSLNRQEALIAAKRTGFATDTQAFGKAWIQHFSAPLVVRHDKDGAWYFSGQSSGFVPAFPATVVDTIGAGDSHAGGVLAGLASGWSLADAVLLGNAVASWVVGHRGGDCAPTREALLLAHKNV</sequence>
<evidence type="ECO:0000256" key="2">
    <source>
        <dbReference type="ARBA" id="ARBA00022777"/>
    </source>
</evidence>
<dbReference type="Pfam" id="PF00294">
    <property type="entry name" value="PfkB"/>
    <property type="match status" value="1"/>
</dbReference>
<dbReference type="PANTHER" id="PTHR10584">
    <property type="entry name" value="SUGAR KINASE"/>
    <property type="match status" value="1"/>
</dbReference>
<dbReference type="GeneID" id="44980957"/>
<gene>
    <name evidence="4" type="ordered locus">SBG_1957</name>
</gene>
<evidence type="ECO:0000313" key="4">
    <source>
        <dbReference type="EMBL" id="CCC31019.1"/>
    </source>
</evidence>
<dbReference type="Gene3D" id="3.40.1190.20">
    <property type="match status" value="1"/>
</dbReference>
<dbReference type="KEGG" id="sbg:SBG_1957"/>
<organism evidence="4 5">
    <name type="scientific">Salmonella bongori (strain ATCC 43975 / DSM 13772 / NCTC 12419)</name>
    <dbReference type="NCBI Taxonomy" id="218493"/>
    <lineage>
        <taxon>Bacteria</taxon>
        <taxon>Pseudomonadati</taxon>
        <taxon>Pseudomonadota</taxon>
        <taxon>Gammaproteobacteria</taxon>
        <taxon>Enterobacterales</taxon>
        <taxon>Enterobacteriaceae</taxon>
        <taxon>Salmonella</taxon>
    </lineage>
</organism>